<feature type="domain" description="Putative carbohydrate metabolism" evidence="1">
    <location>
        <begin position="138"/>
        <end position="353"/>
    </location>
</feature>
<dbReference type="EMBL" id="JAHVHP010000001">
    <property type="protein sequence ID" value="MBY5950654.1"/>
    <property type="molecule type" value="Genomic_DNA"/>
</dbReference>
<comment type="caution">
    <text evidence="2">The sequence shown here is derived from an EMBL/GenBank/DDBJ whole genome shotgun (WGS) entry which is preliminary data.</text>
</comment>
<keyword evidence="3" id="KW-1185">Reference proteome</keyword>
<dbReference type="RefSeq" id="WP_134203237.1">
    <property type="nucleotide sequence ID" value="NZ_JAHVHP010000001.1"/>
</dbReference>
<protein>
    <submittedName>
        <fullName evidence="2">PCMD domain-containing protein</fullName>
    </submittedName>
</protein>
<gene>
    <name evidence="2" type="ORF">KUV23_06700</name>
</gene>
<accession>A0ABS7N2V6</accession>
<organism evidence="2 3">
    <name type="scientific">Algoriphagus marincola</name>
    <dbReference type="NCBI Taxonomy" id="264027"/>
    <lineage>
        <taxon>Bacteria</taxon>
        <taxon>Pseudomonadati</taxon>
        <taxon>Bacteroidota</taxon>
        <taxon>Cytophagia</taxon>
        <taxon>Cytophagales</taxon>
        <taxon>Cyclobacteriaceae</taxon>
        <taxon>Algoriphagus</taxon>
    </lineage>
</organism>
<evidence type="ECO:0000313" key="3">
    <source>
        <dbReference type="Proteomes" id="UP000766609"/>
    </source>
</evidence>
<dbReference type="PROSITE" id="PS51257">
    <property type="entry name" value="PROKAR_LIPOPROTEIN"/>
    <property type="match status" value="1"/>
</dbReference>
<name>A0ABS7N2V6_9BACT</name>
<reference evidence="2 3" key="1">
    <citation type="submission" date="2021-06" db="EMBL/GenBank/DDBJ databases">
        <title>44 bacteria genomes isolated from Dapeng, Shenzhen.</title>
        <authorList>
            <person name="Zheng W."/>
            <person name="Yu S."/>
            <person name="Huang Y."/>
        </authorList>
    </citation>
    <scope>NUCLEOTIDE SEQUENCE [LARGE SCALE GENOMIC DNA]</scope>
    <source>
        <strain evidence="2 3">DP5N14-6</strain>
    </source>
</reference>
<dbReference type="InterPro" id="IPR025112">
    <property type="entry name" value="PCMD"/>
</dbReference>
<dbReference type="Gene3D" id="2.60.120.890">
    <property type="entry name" value="BT2081, beta-jelly-roll domain"/>
    <property type="match status" value="1"/>
</dbReference>
<dbReference type="Pfam" id="PF13201">
    <property type="entry name" value="PCMD"/>
    <property type="match status" value="1"/>
</dbReference>
<evidence type="ECO:0000259" key="1">
    <source>
        <dbReference type="Pfam" id="PF13201"/>
    </source>
</evidence>
<dbReference type="Proteomes" id="UP000766609">
    <property type="component" value="Unassembled WGS sequence"/>
</dbReference>
<dbReference type="InterPro" id="IPR038653">
    <property type="entry name" value="Put_CMD_sf"/>
</dbReference>
<evidence type="ECO:0000313" key="2">
    <source>
        <dbReference type="EMBL" id="MBY5950654.1"/>
    </source>
</evidence>
<proteinExistence type="predicted"/>
<dbReference type="Gene3D" id="2.60.40.2340">
    <property type="match status" value="1"/>
</dbReference>
<sequence length="354" mass="38429">MNIKYHSSVLILLLGIFGVSSCIKEDKFGLSSLKEIKVFELPGQAGVTTINKEERTIVVPMSEGSDLEALVPSNIEISNFAVLSPSADEALDFSNDIQYTVTAEDGSSAIWTVSAVPALPNPQLANSNFDLWYTVGRYQQPGENAETTIWGTANRALAIAGDANTNPEDLGGGDFAARLTSVAAPLLVRMAAATLFTGKFTEGFPNPTDPRSNIDFGTPFIGRPESFRVDYKYIPGASYEDANGNPLSGGDECDIYVLLERRDGESVERIGTGWFRNGMLQADFTTLEVQIKYGELTPADPEFEYANIRPEESWGDPQATPTHITVVFSSSALGDFFTGAIGSELWVNNFELVY</sequence>